<feature type="transmembrane region" description="Helical" evidence="7">
    <location>
        <begin position="131"/>
        <end position="150"/>
    </location>
</feature>
<evidence type="ECO:0000313" key="9">
    <source>
        <dbReference type="EMBL" id="CAK7327500.1"/>
    </source>
</evidence>
<comment type="subcellular location">
    <subcellularLocation>
        <location evidence="1">Membrane</location>
        <topology evidence="1">Multi-pass membrane protein</topology>
    </subcellularLocation>
</comment>
<dbReference type="EMBL" id="CAWUPB010000857">
    <property type="protein sequence ID" value="CAK7327500.1"/>
    <property type="molecule type" value="Genomic_DNA"/>
</dbReference>
<accession>A0AAV1R3B9</accession>
<keyword evidence="5" id="KW-0040">ANK repeat</keyword>
<organism evidence="9 10">
    <name type="scientific">Dovyalis caffra</name>
    <dbReference type="NCBI Taxonomy" id="77055"/>
    <lineage>
        <taxon>Eukaryota</taxon>
        <taxon>Viridiplantae</taxon>
        <taxon>Streptophyta</taxon>
        <taxon>Embryophyta</taxon>
        <taxon>Tracheophyta</taxon>
        <taxon>Spermatophyta</taxon>
        <taxon>Magnoliopsida</taxon>
        <taxon>eudicotyledons</taxon>
        <taxon>Gunneridae</taxon>
        <taxon>Pentapetalae</taxon>
        <taxon>rosids</taxon>
        <taxon>fabids</taxon>
        <taxon>Malpighiales</taxon>
        <taxon>Salicaceae</taxon>
        <taxon>Flacourtieae</taxon>
        <taxon>Dovyalis</taxon>
    </lineage>
</organism>
<proteinExistence type="predicted"/>
<keyword evidence="10" id="KW-1185">Reference proteome</keyword>
<dbReference type="Pfam" id="PF13962">
    <property type="entry name" value="PGG"/>
    <property type="match status" value="1"/>
</dbReference>
<evidence type="ECO:0000256" key="7">
    <source>
        <dbReference type="SAM" id="Phobius"/>
    </source>
</evidence>
<feature type="transmembrane region" description="Helical" evidence="7">
    <location>
        <begin position="162"/>
        <end position="182"/>
    </location>
</feature>
<evidence type="ECO:0000256" key="6">
    <source>
        <dbReference type="ARBA" id="ARBA00023136"/>
    </source>
</evidence>
<evidence type="ECO:0000256" key="2">
    <source>
        <dbReference type="ARBA" id="ARBA00022692"/>
    </source>
</evidence>
<dbReference type="PANTHER" id="PTHR24186:SF56">
    <property type="entry name" value="PGG DOMAIN-CONTAINING PROTEIN"/>
    <property type="match status" value="1"/>
</dbReference>
<evidence type="ECO:0000259" key="8">
    <source>
        <dbReference type="Pfam" id="PF13962"/>
    </source>
</evidence>
<keyword evidence="6 7" id="KW-0472">Membrane</keyword>
<feature type="transmembrane region" description="Helical" evidence="7">
    <location>
        <begin position="188"/>
        <end position="209"/>
    </location>
</feature>
<evidence type="ECO:0000256" key="5">
    <source>
        <dbReference type="ARBA" id="ARBA00023043"/>
    </source>
</evidence>
<evidence type="ECO:0000256" key="1">
    <source>
        <dbReference type="ARBA" id="ARBA00004141"/>
    </source>
</evidence>
<name>A0AAV1R3B9_9ROSI</name>
<gene>
    <name evidence="9" type="ORF">DCAF_LOCUS5212</name>
</gene>
<reference evidence="9 10" key="1">
    <citation type="submission" date="2024-01" db="EMBL/GenBank/DDBJ databases">
        <authorList>
            <person name="Waweru B."/>
        </authorList>
    </citation>
    <scope>NUCLEOTIDE SEQUENCE [LARGE SCALE GENOMIC DNA]</scope>
</reference>
<dbReference type="PANTHER" id="PTHR24186">
    <property type="entry name" value="PROTEIN PHOSPHATASE 1 REGULATORY SUBUNIT"/>
    <property type="match status" value="1"/>
</dbReference>
<keyword evidence="3" id="KW-0677">Repeat</keyword>
<sequence length="238" mass="25592">MLLTPPSEAGDREIIEILLGAGAMKSRDITLSAISSNQNPIDTSATAETHQSQPNNLVEYFKFLKGRDPPGEAQGTLLVIAVLVATATFQVGVSPPEGVWQDSNIADQSNSTSSNPKHLAGQSILGTTDGVAFAVFVLFNTIGFSVSLCMIRTLTCRLPMQFELQICFMAMFATYNTALINITPDKLSLFVVLTTAILTSTISIVAKLAKQLIEKLRKFTGDTACGVLEAVLNRRSYS</sequence>
<comment type="caution">
    <text evidence="9">The sequence shown here is derived from an EMBL/GenBank/DDBJ whole genome shotgun (WGS) entry which is preliminary data.</text>
</comment>
<evidence type="ECO:0000256" key="3">
    <source>
        <dbReference type="ARBA" id="ARBA00022737"/>
    </source>
</evidence>
<evidence type="ECO:0000256" key="4">
    <source>
        <dbReference type="ARBA" id="ARBA00022989"/>
    </source>
</evidence>
<feature type="domain" description="PGG" evidence="8">
    <location>
        <begin position="72"/>
        <end position="172"/>
    </location>
</feature>
<protein>
    <recommendedName>
        <fullName evidence="8">PGG domain-containing protein</fullName>
    </recommendedName>
</protein>
<keyword evidence="2 7" id="KW-0812">Transmembrane</keyword>
<dbReference type="Proteomes" id="UP001314170">
    <property type="component" value="Unassembled WGS sequence"/>
</dbReference>
<evidence type="ECO:0000313" key="10">
    <source>
        <dbReference type="Proteomes" id="UP001314170"/>
    </source>
</evidence>
<dbReference type="GO" id="GO:0005886">
    <property type="term" value="C:plasma membrane"/>
    <property type="evidence" value="ECO:0007669"/>
    <property type="project" value="TreeGrafter"/>
</dbReference>
<dbReference type="InterPro" id="IPR026961">
    <property type="entry name" value="PGG_dom"/>
</dbReference>
<keyword evidence="4 7" id="KW-1133">Transmembrane helix</keyword>
<dbReference type="AlphaFoldDB" id="A0AAV1R3B9"/>